<organism evidence="5 6">
    <name type="scientific">Pseudomonas fluorescens HK44</name>
    <dbReference type="NCBI Taxonomy" id="1042209"/>
    <lineage>
        <taxon>Bacteria</taxon>
        <taxon>Pseudomonadati</taxon>
        <taxon>Pseudomonadota</taxon>
        <taxon>Gammaproteobacteria</taxon>
        <taxon>Pseudomonadales</taxon>
        <taxon>Pseudomonadaceae</taxon>
        <taxon>Pseudomonas</taxon>
    </lineage>
</organism>
<dbReference type="Pfam" id="PF08402">
    <property type="entry name" value="TOBE_2"/>
    <property type="match status" value="1"/>
</dbReference>
<keyword evidence="5" id="KW-0378">Hydrolase</keyword>
<dbReference type="InterPro" id="IPR003593">
    <property type="entry name" value="AAA+_ATPase"/>
</dbReference>
<feature type="domain" description="ABC transporter" evidence="4">
    <location>
        <begin position="4"/>
        <end position="234"/>
    </location>
</feature>
<gene>
    <name evidence="5" type="primary">tauB</name>
    <name evidence="5" type="ORF">HK44_011805</name>
</gene>
<dbReference type="EMBL" id="AFOY02000017">
    <property type="protein sequence ID" value="EXF92561.1"/>
    <property type="molecule type" value="Genomic_DNA"/>
</dbReference>
<proteinExistence type="predicted"/>
<protein>
    <submittedName>
        <fullName evidence="5">Taurine ABC transporter ATP-binding protein</fullName>
        <ecNumber evidence="5">3.6.3.36</ecNumber>
    </submittedName>
</protein>
<sequence>MTGLILENVEKRYGTACAVKDVNLHLPEGKLVCFLGPSGCGKTTLLRMIAGLETLSSGEIRLGGEDIGNTPAHLRNFGMVFQSLALFPHMTVGENIAYPLKLRGVSKVDQQARVTELLQLIQLQEMVDRPVSKLSGGQRQRVAIARAIASHPKILLLDEPLSALDAKLRESMQVEIRQLQQRLNITTIMVTHDQREAMTMADIVVVLGQNRVQQVGTPIEIYRHPANEFVADFIGSGNIFPATALGDGKVGLPGGDALQVPICSSIVVGEKVKMLVRPEDLQLSHPQATAGNRLLGRVTFVRDIGATIETTVECSGVSLTALSTPCQGIGLSIGNPVSVTIPSEACRVLGA</sequence>
<keyword evidence="3 5" id="KW-0067">ATP-binding</keyword>
<dbReference type="FunFam" id="3.40.50.300:FF:000042">
    <property type="entry name" value="Maltose/maltodextrin ABC transporter, ATP-binding protein"/>
    <property type="match status" value="1"/>
</dbReference>
<dbReference type="EC" id="3.6.3.36" evidence="5"/>
<evidence type="ECO:0000313" key="6">
    <source>
        <dbReference type="Proteomes" id="UP000022611"/>
    </source>
</evidence>
<dbReference type="InterPro" id="IPR008995">
    <property type="entry name" value="Mo/tungstate-bd_C_term_dom"/>
</dbReference>
<evidence type="ECO:0000256" key="3">
    <source>
        <dbReference type="ARBA" id="ARBA00022840"/>
    </source>
</evidence>
<dbReference type="InterPro" id="IPR027417">
    <property type="entry name" value="P-loop_NTPase"/>
</dbReference>
<evidence type="ECO:0000256" key="1">
    <source>
        <dbReference type="ARBA" id="ARBA00022448"/>
    </source>
</evidence>
<dbReference type="PROSITE" id="PS50893">
    <property type="entry name" value="ABC_TRANSPORTER_2"/>
    <property type="match status" value="1"/>
</dbReference>
<comment type="caution">
    <text evidence="5">The sequence shown here is derived from an EMBL/GenBank/DDBJ whole genome shotgun (WGS) entry which is preliminary data.</text>
</comment>
<reference evidence="5 6" key="1">
    <citation type="journal article" date="2011" name="J. Bacteriol.">
        <title>Draft genome sequence of the polycyclic aromatic hydrocarbon-degrading, genetically engineered bioluminescent bioreporter Pseudomonas fluorescens HK44.</title>
        <authorList>
            <person name="Chauhan A."/>
            <person name="Layton A.C."/>
            <person name="Williams D.E."/>
            <person name="Smartt A.E."/>
            <person name="Ripp S."/>
            <person name="Karpinets T.V."/>
            <person name="Brown S.D."/>
            <person name="Sayler G.S."/>
        </authorList>
    </citation>
    <scope>NUCLEOTIDE SEQUENCE [LARGE SCALE GENOMIC DNA]</scope>
    <source>
        <strain evidence="5 6">HK44</strain>
    </source>
</reference>
<evidence type="ECO:0000259" key="4">
    <source>
        <dbReference type="PROSITE" id="PS50893"/>
    </source>
</evidence>
<dbReference type="GO" id="GO:0043190">
    <property type="term" value="C:ATP-binding cassette (ABC) transporter complex"/>
    <property type="evidence" value="ECO:0007669"/>
    <property type="project" value="InterPro"/>
</dbReference>
<dbReference type="eggNOG" id="COG3842">
    <property type="taxonomic scope" value="Bacteria"/>
</dbReference>
<dbReference type="InterPro" id="IPR013611">
    <property type="entry name" value="Transp-assoc_OB_typ2"/>
</dbReference>
<evidence type="ECO:0000313" key="5">
    <source>
        <dbReference type="EMBL" id="EXF92561.1"/>
    </source>
</evidence>
<dbReference type="PANTHER" id="PTHR42781">
    <property type="entry name" value="SPERMIDINE/PUTRESCINE IMPORT ATP-BINDING PROTEIN POTA"/>
    <property type="match status" value="1"/>
</dbReference>
<dbReference type="GO" id="GO:0016887">
    <property type="term" value="F:ATP hydrolysis activity"/>
    <property type="evidence" value="ECO:0007669"/>
    <property type="project" value="InterPro"/>
</dbReference>
<dbReference type="HOGENOM" id="CLU_000604_1_1_6"/>
<dbReference type="InterPro" id="IPR017871">
    <property type="entry name" value="ABC_transporter-like_CS"/>
</dbReference>
<dbReference type="SUPFAM" id="SSF52540">
    <property type="entry name" value="P-loop containing nucleoside triphosphate hydrolases"/>
    <property type="match status" value="1"/>
</dbReference>
<dbReference type="Pfam" id="PF00005">
    <property type="entry name" value="ABC_tran"/>
    <property type="match status" value="1"/>
</dbReference>
<dbReference type="PATRIC" id="fig|1042209.11.peg.4768"/>
<dbReference type="AlphaFoldDB" id="A0A010RIR2"/>
<dbReference type="PANTHER" id="PTHR42781:SF4">
    <property type="entry name" value="SPERMIDINE_PUTRESCINE IMPORT ATP-BINDING PROTEIN POTA"/>
    <property type="match status" value="1"/>
</dbReference>
<name>A0A010RIR2_PSEFL</name>
<dbReference type="Gene3D" id="2.40.50.100">
    <property type="match status" value="1"/>
</dbReference>
<dbReference type="PROSITE" id="PS00211">
    <property type="entry name" value="ABC_TRANSPORTER_1"/>
    <property type="match status" value="1"/>
</dbReference>
<dbReference type="GO" id="GO:0140359">
    <property type="term" value="F:ABC-type transporter activity"/>
    <property type="evidence" value="ECO:0007669"/>
    <property type="project" value="UniProtKB-ARBA"/>
</dbReference>
<accession>A0A010RIR2</accession>
<dbReference type="GO" id="GO:0005524">
    <property type="term" value="F:ATP binding"/>
    <property type="evidence" value="ECO:0007669"/>
    <property type="project" value="UniProtKB-KW"/>
</dbReference>
<dbReference type="OrthoDB" id="9802264at2"/>
<dbReference type="SMART" id="SM00382">
    <property type="entry name" value="AAA"/>
    <property type="match status" value="1"/>
</dbReference>
<dbReference type="RefSeq" id="WP_019693307.1">
    <property type="nucleotide sequence ID" value="NZ_AFOY02000017.1"/>
</dbReference>
<keyword evidence="2" id="KW-0547">Nucleotide-binding</keyword>
<dbReference type="InterPro" id="IPR003439">
    <property type="entry name" value="ABC_transporter-like_ATP-bd"/>
</dbReference>
<dbReference type="Gene3D" id="3.40.50.300">
    <property type="entry name" value="P-loop containing nucleotide triphosphate hydrolases"/>
    <property type="match status" value="1"/>
</dbReference>
<dbReference type="InterPro" id="IPR050093">
    <property type="entry name" value="ABC_SmlMolc_Importer"/>
</dbReference>
<evidence type="ECO:0000256" key="2">
    <source>
        <dbReference type="ARBA" id="ARBA00022741"/>
    </source>
</evidence>
<dbReference type="SUPFAM" id="SSF50331">
    <property type="entry name" value="MOP-like"/>
    <property type="match status" value="1"/>
</dbReference>
<keyword evidence="1" id="KW-0813">Transport</keyword>
<dbReference type="Proteomes" id="UP000022611">
    <property type="component" value="Unassembled WGS sequence"/>
</dbReference>